<proteinExistence type="predicted"/>
<sequence>MDPKECIINPIVLMHLSQAGAETKDDEGGHQRHEDVNNNPIQGRKGGRIDEVGSHAFGRLRCGDLREVLSRGQGVRKPEASHLIYFGQPVKSADDAEAEVKLAETE</sequence>
<comment type="caution">
    <text evidence="2">The sequence shown here is derived from an EMBL/GenBank/DDBJ whole genome shotgun (WGS) entry which is preliminary data.</text>
</comment>
<evidence type="ECO:0000256" key="1">
    <source>
        <dbReference type="SAM" id="MobiDB-lite"/>
    </source>
</evidence>
<reference evidence="2 3" key="1">
    <citation type="journal article" date="2024" name="IMA Fungus">
        <title>IMA Genome - F19 : A genome assembly and annotation guide to empower mycologists, including annotated draft genome sequences of Ceratocystis pirilliformis, Diaporthe australafricana, Fusarium ophioides, Paecilomyces lecythidis, and Sporothrix stenoceras.</title>
        <authorList>
            <person name="Aylward J."/>
            <person name="Wilson A.M."/>
            <person name="Visagie C.M."/>
            <person name="Spraker J."/>
            <person name="Barnes I."/>
            <person name="Buitendag C."/>
            <person name="Ceriani C."/>
            <person name="Del Mar Angel L."/>
            <person name="du Plessis D."/>
            <person name="Fuchs T."/>
            <person name="Gasser K."/>
            <person name="Kramer D."/>
            <person name="Li W."/>
            <person name="Munsamy K."/>
            <person name="Piso A."/>
            <person name="Price J.L."/>
            <person name="Sonnekus B."/>
            <person name="Thomas C."/>
            <person name="van der Nest A."/>
            <person name="van Dijk A."/>
            <person name="van Heerden A."/>
            <person name="van Vuuren N."/>
            <person name="Yilmaz N."/>
            <person name="Duong T.A."/>
            <person name="van der Merwe N.A."/>
            <person name="Wingfield M.J."/>
            <person name="Wingfield B.D."/>
        </authorList>
    </citation>
    <scope>NUCLEOTIDE SEQUENCE [LARGE SCALE GENOMIC DNA]</scope>
    <source>
        <strain evidence="2 3">CMW 18300</strain>
    </source>
</reference>
<evidence type="ECO:0000313" key="3">
    <source>
        <dbReference type="Proteomes" id="UP001583177"/>
    </source>
</evidence>
<evidence type="ECO:0000313" key="2">
    <source>
        <dbReference type="EMBL" id="KAL1845684.1"/>
    </source>
</evidence>
<organism evidence="2 3">
    <name type="scientific">Diaporthe australafricana</name>
    <dbReference type="NCBI Taxonomy" id="127596"/>
    <lineage>
        <taxon>Eukaryota</taxon>
        <taxon>Fungi</taxon>
        <taxon>Dikarya</taxon>
        <taxon>Ascomycota</taxon>
        <taxon>Pezizomycotina</taxon>
        <taxon>Sordariomycetes</taxon>
        <taxon>Sordariomycetidae</taxon>
        <taxon>Diaporthales</taxon>
        <taxon>Diaporthaceae</taxon>
        <taxon>Diaporthe</taxon>
    </lineage>
</organism>
<dbReference type="Proteomes" id="UP001583177">
    <property type="component" value="Unassembled WGS sequence"/>
</dbReference>
<accession>A0ABR3VV41</accession>
<dbReference type="EMBL" id="JAWRVE010000298">
    <property type="protein sequence ID" value="KAL1845684.1"/>
    <property type="molecule type" value="Genomic_DNA"/>
</dbReference>
<feature type="region of interest" description="Disordered" evidence="1">
    <location>
        <begin position="20"/>
        <end position="49"/>
    </location>
</feature>
<protein>
    <submittedName>
        <fullName evidence="2">Uncharacterized protein</fullName>
    </submittedName>
</protein>
<gene>
    <name evidence="2" type="ORF">Daus18300_014471</name>
</gene>
<feature type="compositionally biased region" description="Basic and acidic residues" evidence="1">
    <location>
        <begin position="22"/>
        <end position="36"/>
    </location>
</feature>
<name>A0ABR3VV41_9PEZI</name>
<keyword evidence="3" id="KW-1185">Reference proteome</keyword>